<sequence>MINGNTTITTKGIMRFILCIFYISVLSGCQSFIAYQITQPVEEISYGGPDDQMLNTVYEGIPHKTCNTTHNCIAVRIFSHNDLIEYFEQGEQFGITFKLKSKEEMETFETTLTSINGAKRKNDSAIIVFPGYDVSSLIYSFQARWLSHFTGKDVILMPASNQYSEFKFGLNSLDVLKHFLNTNQYQQIDILSYSMGSIAAMQLAKQIPNVKQQIMVAPMMHFDTALMSVAKSYHPTLSYFVKDNDFKNAAKNVIQNSGIDETQLDLIALLNGKQSANRTTLYVSNADPISPASYWQALQNKSVSIVHYSNLNHTRMVSLINQAMRNEVLHRLM</sequence>
<comment type="caution">
    <text evidence="2">The sequence shown here is derived from an EMBL/GenBank/DDBJ whole genome shotgun (WGS) entry which is preliminary data.</text>
</comment>
<reference evidence="2 3" key="1">
    <citation type="submission" date="2022-02" db="EMBL/GenBank/DDBJ databases">
        <title>Genome analysis of Beneficial Microorganisms for Coral consortium from Pocillopora damicornis.</title>
        <authorList>
            <person name="Rosado P.M."/>
            <person name="Cardoso P.M."/>
            <person name="Rosado J.G."/>
            <person name="Schultz J."/>
            <person name="Rocha U."/>
            <person name="Costa T.K."/>
            <person name="Peixoto R.S."/>
        </authorList>
    </citation>
    <scope>NUCLEOTIDE SEQUENCE [LARGE SCALE GENOMIC DNA]</scope>
    <source>
        <strain evidence="2 3">BMC5</strain>
    </source>
</reference>
<dbReference type="EMBL" id="JAKUMG010000001">
    <property type="protein sequence ID" value="MDI4667827.1"/>
    <property type="molecule type" value="Genomic_DNA"/>
</dbReference>
<dbReference type="InterPro" id="IPR029058">
    <property type="entry name" value="AB_hydrolase_fold"/>
</dbReference>
<dbReference type="Proteomes" id="UP001156974">
    <property type="component" value="Unassembled WGS sequence"/>
</dbReference>
<dbReference type="Gene3D" id="3.40.50.1820">
    <property type="entry name" value="alpha/beta hydrolase"/>
    <property type="match status" value="1"/>
</dbReference>
<dbReference type="SUPFAM" id="SSF53474">
    <property type="entry name" value="alpha/beta-Hydrolases"/>
    <property type="match status" value="1"/>
</dbReference>
<organism evidence="2 3">
    <name type="scientific">Pseudoalteromonas shioyasakiensis</name>
    <dbReference type="NCBI Taxonomy" id="1190813"/>
    <lineage>
        <taxon>Bacteria</taxon>
        <taxon>Pseudomonadati</taxon>
        <taxon>Pseudomonadota</taxon>
        <taxon>Gammaproteobacteria</taxon>
        <taxon>Alteromonadales</taxon>
        <taxon>Pseudoalteromonadaceae</taxon>
        <taxon>Pseudoalteromonas</taxon>
    </lineage>
</organism>
<feature type="transmembrane region" description="Helical" evidence="1">
    <location>
        <begin position="12"/>
        <end position="35"/>
    </location>
</feature>
<keyword evidence="1" id="KW-0472">Membrane</keyword>
<gene>
    <name evidence="2" type="ORF">MKZ47_01760</name>
</gene>
<evidence type="ECO:0000256" key="1">
    <source>
        <dbReference type="SAM" id="Phobius"/>
    </source>
</evidence>
<keyword evidence="1" id="KW-0812">Transmembrane</keyword>
<keyword evidence="3" id="KW-1185">Reference proteome</keyword>
<dbReference type="GO" id="GO:0016787">
    <property type="term" value="F:hydrolase activity"/>
    <property type="evidence" value="ECO:0007669"/>
    <property type="project" value="UniProtKB-KW"/>
</dbReference>
<name>A0ABT6TW34_9GAMM</name>
<protein>
    <submittedName>
        <fullName evidence="2">Alpha/beta hydrolase</fullName>
    </submittedName>
</protein>
<accession>A0ABT6TW34</accession>
<evidence type="ECO:0000313" key="3">
    <source>
        <dbReference type="Proteomes" id="UP001156974"/>
    </source>
</evidence>
<keyword evidence="1" id="KW-1133">Transmembrane helix</keyword>
<evidence type="ECO:0000313" key="2">
    <source>
        <dbReference type="EMBL" id="MDI4667827.1"/>
    </source>
</evidence>
<proteinExistence type="predicted"/>
<dbReference type="RefSeq" id="WP_175082196.1">
    <property type="nucleotide sequence ID" value="NZ_JAKUMG010000001.1"/>
</dbReference>
<keyword evidence="2" id="KW-0378">Hydrolase</keyword>